<reference evidence="2" key="1">
    <citation type="journal article" date="2019" name="Int. J. Syst. Evol. Microbiol.">
        <title>The Global Catalogue of Microorganisms (GCM) 10K type strain sequencing project: providing services to taxonomists for standard genome sequencing and annotation.</title>
        <authorList>
            <consortium name="The Broad Institute Genomics Platform"/>
            <consortium name="The Broad Institute Genome Sequencing Center for Infectious Disease"/>
            <person name="Wu L."/>
            <person name="Ma J."/>
        </authorList>
    </citation>
    <scope>NUCLEOTIDE SEQUENCE [LARGE SCALE GENOMIC DNA]</scope>
    <source>
        <strain evidence="2">JCM 18409</strain>
    </source>
</reference>
<evidence type="ECO:0000313" key="2">
    <source>
        <dbReference type="Proteomes" id="UP001501759"/>
    </source>
</evidence>
<protein>
    <recommendedName>
        <fullName evidence="3">Isochorismatase family protein</fullName>
    </recommendedName>
</protein>
<dbReference type="EMBL" id="BAABKB010000023">
    <property type="protein sequence ID" value="GAA5022819.1"/>
    <property type="molecule type" value="Genomic_DNA"/>
</dbReference>
<organism evidence="1 2">
    <name type="scientific">Streptomyces siamensis</name>
    <dbReference type="NCBI Taxonomy" id="1274986"/>
    <lineage>
        <taxon>Bacteria</taxon>
        <taxon>Bacillati</taxon>
        <taxon>Actinomycetota</taxon>
        <taxon>Actinomycetes</taxon>
        <taxon>Kitasatosporales</taxon>
        <taxon>Streptomycetaceae</taxon>
        <taxon>Streptomyces</taxon>
    </lineage>
</organism>
<sequence length="138" mass="15144">MPSWPYGLIRDSWPKRFFDAVVTASCPEAYAVVDLMDAVQHMSGERPDACGPVIEDPERNWLIWRTTSVPAGRNCSPGVESTARSCMEHGFHVTTFTDTTAAFGGRPAYDAMILRYPLMSHATLSVDEFLSAAPSAES</sequence>
<accession>A0ABP9J9Q4</accession>
<name>A0ABP9J9Q4_9ACTN</name>
<proteinExistence type="predicted"/>
<gene>
    <name evidence="1" type="ORF">GCM10023335_55020</name>
</gene>
<evidence type="ECO:0008006" key="3">
    <source>
        <dbReference type="Google" id="ProtNLM"/>
    </source>
</evidence>
<dbReference type="Proteomes" id="UP001501759">
    <property type="component" value="Unassembled WGS sequence"/>
</dbReference>
<keyword evidence="2" id="KW-1185">Reference proteome</keyword>
<comment type="caution">
    <text evidence="1">The sequence shown here is derived from an EMBL/GenBank/DDBJ whole genome shotgun (WGS) entry which is preliminary data.</text>
</comment>
<evidence type="ECO:0000313" key="1">
    <source>
        <dbReference type="EMBL" id="GAA5022819.1"/>
    </source>
</evidence>